<dbReference type="STRING" id="1420851.AU255_14645"/>
<organism evidence="2 3">
    <name type="scientific">Methyloprofundus sedimenti</name>
    <dbReference type="NCBI Taxonomy" id="1420851"/>
    <lineage>
        <taxon>Bacteria</taxon>
        <taxon>Pseudomonadati</taxon>
        <taxon>Pseudomonadota</taxon>
        <taxon>Gammaproteobacteria</taxon>
        <taxon>Methylococcales</taxon>
        <taxon>Methylococcaceae</taxon>
        <taxon>Methyloprofundus</taxon>
    </lineage>
</organism>
<dbReference type="InterPro" id="IPR000073">
    <property type="entry name" value="AB_hydrolase_1"/>
</dbReference>
<evidence type="ECO:0000313" key="3">
    <source>
        <dbReference type="Proteomes" id="UP000191980"/>
    </source>
</evidence>
<keyword evidence="3" id="KW-1185">Reference proteome</keyword>
<reference evidence="2 3" key="1">
    <citation type="submission" date="2015-12" db="EMBL/GenBank/DDBJ databases">
        <authorList>
            <person name="Shamseldin A."/>
            <person name="Moawad H."/>
            <person name="Abd El-Rahim W.M."/>
            <person name="Sadowsky M.J."/>
        </authorList>
    </citation>
    <scope>NUCLEOTIDE SEQUENCE [LARGE SCALE GENOMIC DNA]</scope>
    <source>
        <strain evidence="2 3">WF1</strain>
    </source>
</reference>
<dbReference type="OrthoDB" id="9780765at2"/>
<dbReference type="PANTHER" id="PTHR43798:SF33">
    <property type="entry name" value="HYDROLASE, PUTATIVE (AFU_ORTHOLOGUE AFUA_2G14860)-RELATED"/>
    <property type="match status" value="1"/>
</dbReference>
<dbReference type="InterPro" id="IPR029058">
    <property type="entry name" value="AB_hydrolase_fold"/>
</dbReference>
<proteinExistence type="predicted"/>
<dbReference type="InterPro" id="IPR050266">
    <property type="entry name" value="AB_hydrolase_sf"/>
</dbReference>
<dbReference type="RefSeq" id="WP_080523712.1">
    <property type="nucleotide sequence ID" value="NZ_LPUF01000003.1"/>
</dbReference>
<dbReference type="SUPFAM" id="SSF53474">
    <property type="entry name" value="alpha/beta-Hydrolases"/>
    <property type="match status" value="1"/>
</dbReference>
<name>A0A1V8M1P6_9GAMM</name>
<accession>A0A1V8M1P6</accession>
<gene>
    <name evidence="2" type="ORF">AU255_14645</name>
</gene>
<dbReference type="PANTHER" id="PTHR43798">
    <property type="entry name" value="MONOACYLGLYCEROL LIPASE"/>
    <property type="match status" value="1"/>
</dbReference>
<evidence type="ECO:0000313" key="2">
    <source>
        <dbReference type="EMBL" id="OQK15465.1"/>
    </source>
</evidence>
<dbReference type="AlphaFoldDB" id="A0A1V8M1P6"/>
<dbReference type="EMBL" id="LPUF01000003">
    <property type="protein sequence ID" value="OQK15465.1"/>
    <property type="molecule type" value="Genomic_DNA"/>
</dbReference>
<dbReference type="Pfam" id="PF00561">
    <property type="entry name" value="Abhydrolase_1"/>
    <property type="match status" value="1"/>
</dbReference>
<comment type="caution">
    <text evidence="2">The sequence shown here is derived from an EMBL/GenBank/DDBJ whole genome shotgun (WGS) entry which is preliminary data.</text>
</comment>
<dbReference type="Gene3D" id="3.40.50.1820">
    <property type="entry name" value="alpha/beta hydrolase"/>
    <property type="match status" value="1"/>
</dbReference>
<sequence length="354" mass="39315">MGKWTLWLLIALGLLVNHIAGPLLGQNVWSARTTTIGTVPPRLAKQERPMANICKFDTSGHKVSIVTVEPGVQLEVLDWGGIGETLVLLAGLGDNVHVFDEFAYQFNDRFHVIGITRRGFGRSSQPVYGYDIETRARDDIAVLDKMNIREAIFVGHSIAGTELNEIGAVYPDRVKKLVYLDALDLGAGGWAALPQPPPSPPDTAADLESVRRFAAANARFNGYRAPLAAICNSIRTGPSGRVVAAITPPEISRKIIAGLQEAQYDRIQAPALGIFNAITPDYRLPYYWYLDRATQEKFDRDIKPLAEWIAGAIQRFRTGVQNSRVIKLHDTNHYVFIVDEALVVREMRKFLLEK</sequence>
<dbReference type="GO" id="GO:0016020">
    <property type="term" value="C:membrane"/>
    <property type="evidence" value="ECO:0007669"/>
    <property type="project" value="TreeGrafter"/>
</dbReference>
<evidence type="ECO:0000259" key="1">
    <source>
        <dbReference type="Pfam" id="PF00561"/>
    </source>
</evidence>
<dbReference type="Proteomes" id="UP000191980">
    <property type="component" value="Unassembled WGS sequence"/>
</dbReference>
<protein>
    <recommendedName>
        <fullName evidence="1">AB hydrolase-1 domain-containing protein</fullName>
    </recommendedName>
</protein>
<feature type="domain" description="AB hydrolase-1" evidence="1">
    <location>
        <begin position="85"/>
        <end position="194"/>
    </location>
</feature>